<dbReference type="NCBIfam" id="TIGR03928">
    <property type="entry name" value="T7_EssCb_Firm"/>
    <property type="match status" value="1"/>
</dbReference>
<accession>A0ABX7YN07</accession>
<dbReference type="PANTHER" id="PTHR22683:SF1">
    <property type="entry name" value="TYPE VII SECRETION SYSTEM PROTEIN ESSC"/>
    <property type="match status" value="1"/>
</dbReference>
<proteinExistence type="predicted"/>
<feature type="binding site" evidence="4">
    <location>
        <begin position="672"/>
        <end position="679"/>
    </location>
    <ligand>
        <name>ATP</name>
        <dbReference type="ChEBI" id="CHEBI:30616"/>
    </ligand>
</feature>
<feature type="domain" description="FtsK" evidence="6">
    <location>
        <begin position="1007"/>
        <end position="1193"/>
    </location>
</feature>
<keyword evidence="5" id="KW-1133">Transmembrane helix</keyword>
<evidence type="ECO:0000313" key="7">
    <source>
        <dbReference type="EMBL" id="QUE55207.1"/>
    </source>
</evidence>
<feature type="binding site" evidence="4">
    <location>
        <begin position="1024"/>
        <end position="1031"/>
    </location>
    <ligand>
        <name>ATP</name>
        <dbReference type="ChEBI" id="CHEBI:30616"/>
    </ligand>
</feature>
<evidence type="ECO:0000256" key="3">
    <source>
        <dbReference type="ARBA" id="ARBA00022840"/>
    </source>
</evidence>
<evidence type="ECO:0000313" key="8">
    <source>
        <dbReference type="Proteomes" id="UP000677616"/>
    </source>
</evidence>
<keyword evidence="5" id="KW-0472">Membrane</keyword>
<dbReference type="PROSITE" id="PS50901">
    <property type="entry name" value="FTSK"/>
    <property type="match status" value="2"/>
</dbReference>
<keyword evidence="1" id="KW-0677">Repeat</keyword>
<protein>
    <submittedName>
        <fullName evidence="7">Type VII secretion protein EssC</fullName>
    </submittedName>
</protein>
<evidence type="ECO:0000256" key="1">
    <source>
        <dbReference type="ARBA" id="ARBA00022737"/>
    </source>
</evidence>
<evidence type="ECO:0000256" key="4">
    <source>
        <dbReference type="PROSITE-ProRule" id="PRU00289"/>
    </source>
</evidence>
<dbReference type="SUPFAM" id="SSF52540">
    <property type="entry name" value="P-loop containing nucleoside triphosphate hydrolases"/>
    <property type="match status" value="2"/>
</dbReference>
<keyword evidence="8" id="KW-1185">Reference proteome</keyword>
<dbReference type="InterPro" id="IPR050206">
    <property type="entry name" value="FtsK/SpoIIIE/SftA"/>
</dbReference>
<sequence length="1489" mass="170154">MKQKMKQVVQMAIRKTNNQTDETTVTYIVGIGDKFLEKIRLTREQTTYPFMGHLVESHSGTLILDGELWDGCLKNNLFAIRQNAKVIWTNRPRRDFILTNLGQAGIQIGSGALIKFYYREGDYFLDIFSNGNPVYLNEVAVDILQTKFQVSDRLFVGGIEIELREQQLKVTHFYQEAIQLDPELFIEEAQKMEYPKGFPHFRRSPRIFLREPDREVQVKSPKPEEGSPRGNLLRAIVPPLGMIIVTGAVSIFTKGNPLMMLGMGSMSLLTAGFTVSGYFTDKQEIKEKNRQRSEQYQDYLIEKESELVALHQAQLEAMNYNFPNVELLAMLAKTYSSRIYEKMPANEDFLNVHLGHGTIDSSYRISYSLTDRQDNWDRLADEKLVHPHKKIEKAPIIVSLRDQTLGLAGPSATLRVAVQTILFQIAMLHSYHDVEFVTLVPESDYEDYWQEWRWLPHNQMSSLNLRGIIHNNQTRDMVLTSFYQLLVKRRQQLRELPNSESHTFSPHYIFTILDESWIMGHGLNEFLAEDMTQYGVTVIWAKDSINMLPETATSVVDYQSGESARLINDHLEYVNQTFTPNHLPQGFTIEEAIYRLANLNHLEVEKNSIPEMITFLELYQTKDVKDLAIRERWRRADPSKTLAVPLGVRGKNDVVYLNLHERAHGPHGLIAGTTGSGKSEIVQSYILSLAVNFSPEDVGFLPIDFKGGGMADLFTKLPHLLGAITNLDGAASARALKSIRAELEKRQREFKRYGVNHINGYTKLYRKGKEYTDPQEKEKYPKKPMPHLFLISDEFAELKANEPDFMAELVSTARIGRSLGVHLILATQKPSGVVDDQIWSNSRFKLALKVADTSDSNEIIKTPDAASITQPGRAYLQVGNNEIYELFQSAWSGANYNPKEDNLDLIDERIWTINQLGQAELLMDDSSDYYAQDELLQEEKKTELEVVIQEIVSEFAKTTQRLPDKPWLPPLERELVTPMIVAEVEWQKPRALSIPFGILDRPSKQSQEAYFFDIEEVGNTVIYGSPGYGKSTALQTIIMNLSRQNSPEQLQFNLFDFGTNGLLPLKDLPHVFDIVRLDEMEKLQKFLTHVQNEMKRRKQEFTEVGVSSLSQYQAKTGRYLPVLINVFDVYDSVRESPLEEQVDAVINQLLQEGASLGIYTILTALTFNSLKMRMNANMSNKISLYLVEDDAMRMIMGRDALIPQEIFGRAQIEDEEILELQIYLPIEGHDDIDRLARMTEEISALNASWDGEPHRGIPMLPTVLKMDNFRKASQVKRAWERGELPIGMDKETTDVQGFVPERDGYFVLFYDTGQQIEYLEHILFAGFEQLEGKVNRIMIDLSENGRGTEYFDTVLSPTEVNGFFADMTSEIQARQLSGARHPIYVYISEAQMLNRHLVLTQDSFQNLLRQSSKVGIHFIFLGEQKQIANGYLDVDKVLKNNPPSGTIGTRFQDQGIIQVRSHFSEPPVATDETNFYIGRTGYRVKLVSE</sequence>
<dbReference type="Gene3D" id="3.40.50.300">
    <property type="entry name" value="P-loop containing nucleotide triphosphate hydrolases"/>
    <property type="match status" value="2"/>
</dbReference>
<dbReference type="Proteomes" id="UP000677616">
    <property type="component" value="Chromosome"/>
</dbReference>
<dbReference type="InterPro" id="IPR023839">
    <property type="entry name" value="Firmicutes_EssC_C"/>
</dbReference>
<feature type="transmembrane region" description="Helical" evidence="5">
    <location>
        <begin position="232"/>
        <end position="252"/>
    </location>
</feature>
<evidence type="ECO:0000259" key="6">
    <source>
        <dbReference type="PROSITE" id="PS50901"/>
    </source>
</evidence>
<dbReference type="CDD" id="cd01127">
    <property type="entry name" value="TrwB_TraG_TraD_VirD4"/>
    <property type="match status" value="1"/>
</dbReference>
<evidence type="ECO:0000256" key="5">
    <source>
        <dbReference type="SAM" id="Phobius"/>
    </source>
</evidence>
<dbReference type="InterPro" id="IPR002543">
    <property type="entry name" value="FtsK_dom"/>
</dbReference>
<organism evidence="7 8">
    <name type="scientific">Streptococcus oriscaviae</name>
    <dbReference type="NCBI Taxonomy" id="2781599"/>
    <lineage>
        <taxon>Bacteria</taxon>
        <taxon>Bacillati</taxon>
        <taxon>Bacillota</taxon>
        <taxon>Bacilli</taxon>
        <taxon>Lactobacillales</taxon>
        <taxon>Streptococcaceae</taxon>
        <taxon>Streptococcus</taxon>
    </lineage>
</organism>
<gene>
    <name evidence="7" type="primary">essC</name>
    <name evidence="7" type="ORF">INT76_04860</name>
</gene>
<keyword evidence="2 4" id="KW-0547">Nucleotide-binding</keyword>
<feature type="domain" description="FtsK" evidence="6">
    <location>
        <begin position="651"/>
        <end position="857"/>
    </location>
</feature>
<dbReference type="EMBL" id="CP073084">
    <property type="protein sequence ID" value="QUE55207.1"/>
    <property type="molecule type" value="Genomic_DNA"/>
</dbReference>
<keyword evidence="3 4" id="KW-0067">ATP-binding</keyword>
<reference evidence="7 8" key="1">
    <citation type="submission" date="2021-04" db="EMBL/GenBank/DDBJ databases">
        <title>Complete genome sequence of a novel Streptococcus species.</title>
        <authorList>
            <person name="Teng J.L.L."/>
        </authorList>
    </citation>
    <scope>NUCLEOTIDE SEQUENCE [LARGE SCALE GENOMIC DNA]</scope>
    <source>
        <strain evidence="7 8">HKU75</strain>
    </source>
</reference>
<dbReference type="InterPro" id="IPR027417">
    <property type="entry name" value="P-loop_NTPase"/>
</dbReference>
<keyword evidence="5" id="KW-0812">Transmembrane</keyword>
<dbReference type="Pfam" id="PF01580">
    <property type="entry name" value="FtsK_SpoIIIE"/>
    <property type="match status" value="2"/>
</dbReference>
<name>A0ABX7YN07_9STRE</name>
<dbReference type="PANTHER" id="PTHR22683">
    <property type="entry name" value="SPORULATION PROTEIN RELATED"/>
    <property type="match status" value="1"/>
</dbReference>
<evidence type="ECO:0000256" key="2">
    <source>
        <dbReference type="ARBA" id="ARBA00022741"/>
    </source>
</evidence>